<sequence length="247" mass="25575">MNKNNMPGVFMVKRHGIWLVLLVLTLVQASPAAAETLGVTAFNGGPRVDVTLDVGSGPQLIQTSAGSFTTTFSGDRTGSVISYCVSLLTYTTNTPTALDLVEVGTGALGRAAWLFNEYAETNEGISGNAGLRARAALQLAIWEVVYDNDGIINGPGSPISFSNISTTVLDLAQDYLDASLLAGGGSLAVGPGLLIDYEQNGNRPQDQITSVPEPSSVAMAGLGLAGGLAIALRRRRWAGRSASPPAP</sequence>
<reference evidence="3 4" key="2">
    <citation type="submission" date="2019-01" db="EMBL/GenBank/DDBJ databases">
        <title>Tautonia sociabilis, a novel thermotolerant planctomycete of Isosphaeraceae family, isolated from a 4000 m deep subterranean habitat.</title>
        <authorList>
            <person name="Kovaleva O.L."/>
            <person name="Elcheninov A.G."/>
            <person name="Van Heerden E."/>
            <person name="Toshchakov S.V."/>
            <person name="Novikov A."/>
            <person name="Bonch-Osmolovskaya E.A."/>
            <person name="Kublanov I.V."/>
        </authorList>
    </citation>
    <scope>NUCLEOTIDE SEQUENCE [LARGE SCALE GENOMIC DNA]</scope>
    <source>
        <strain evidence="3 4">GM2012</strain>
    </source>
</reference>
<name>A0A432MFF9_9BACT</name>
<evidence type="ECO:0000313" key="4">
    <source>
        <dbReference type="Proteomes" id="UP000280296"/>
    </source>
</evidence>
<proteinExistence type="predicted"/>
<dbReference type="AlphaFoldDB" id="A0A432MFF9"/>
<feature type="chain" id="PRO_5019012912" evidence="1">
    <location>
        <begin position="35"/>
        <end position="247"/>
    </location>
</feature>
<feature type="signal peptide" evidence="1">
    <location>
        <begin position="1"/>
        <end position="34"/>
    </location>
</feature>
<comment type="caution">
    <text evidence="3">The sequence shown here is derived from an EMBL/GenBank/DDBJ whole genome shotgun (WGS) entry which is preliminary data.</text>
</comment>
<feature type="domain" description="Ice-binding protein C-terminal" evidence="2">
    <location>
        <begin position="210"/>
        <end position="235"/>
    </location>
</feature>
<dbReference type="EMBL" id="RYZH01000047">
    <property type="protein sequence ID" value="RUL84621.1"/>
    <property type="molecule type" value="Genomic_DNA"/>
</dbReference>
<dbReference type="Proteomes" id="UP000280296">
    <property type="component" value="Unassembled WGS sequence"/>
</dbReference>
<evidence type="ECO:0000259" key="2">
    <source>
        <dbReference type="Pfam" id="PF07589"/>
    </source>
</evidence>
<organism evidence="3 4">
    <name type="scientific">Tautonia sociabilis</name>
    <dbReference type="NCBI Taxonomy" id="2080755"/>
    <lineage>
        <taxon>Bacteria</taxon>
        <taxon>Pseudomonadati</taxon>
        <taxon>Planctomycetota</taxon>
        <taxon>Planctomycetia</taxon>
        <taxon>Isosphaerales</taxon>
        <taxon>Isosphaeraceae</taxon>
        <taxon>Tautonia</taxon>
    </lineage>
</organism>
<reference evidence="3 4" key="1">
    <citation type="submission" date="2018-12" db="EMBL/GenBank/DDBJ databases">
        <authorList>
            <person name="Toschakov S.V."/>
        </authorList>
    </citation>
    <scope>NUCLEOTIDE SEQUENCE [LARGE SCALE GENOMIC DNA]</scope>
    <source>
        <strain evidence="3 4">GM2012</strain>
    </source>
</reference>
<keyword evidence="4" id="KW-1185">Reference proteome</keyword>
<accession>A0A432MFF9</accession>
<keyword evidence="1" id="KW-0732">Signal</keyword>
<dbReference type="NCBIfam" id="TIGR02595">
    <property type="entry name" value="PEP_CTERM"/>
    <property type="match status" value="1"/>
</dbReference>
<evidence type="ECO:0000256" key="1">
    <source>
        <dbReference type="SAM" id="SignalP"/>
    </source>
</evidence>
<dbReference type="InterPro" id="IPR013424">
    <property type="entry name" value="Ice-binding_C"/>
</dbReference>
<dbReference type="Pfam" id="PF07589">
    <property type="entry name" value="PEP-CTERM"/>
    <property type="match status" value="1"/>
</dbReference>
<evidence type="ECO:0000313" key="3">
    <source>
        <dbReference type="EMBL" id="RUL84621.1"/>
    </source>
</evidence>
<gene>
    <name evidence="3" type="ORF">TsocGM_19910</name>
</gene>
<protein>
    <submittedName>
        <fullName evidence="3">PEP-CTERM sorting domain-containing protein</fullName>
    </submittedName>
</protein>